<evidence type="ECO:0000313" key="7">
    <source>
        <dbReference type="EMBL" id="QDS93482.1"/>
    </source>
</evidence>
<dbReference type="InterPro" id="IPR013249">
    <property type="entry name" value="RNA_pol_sigma70_r4_t2"/>
</dbReference>
<dbReference type="RefSeq" id="WP_145351638.1">
    <property type="nucleotide sequence ID" value="NZ_CP036262.1"/>
</dbReference>
<accession>A0A517MF16</accession>
<comment type="similarity">
    <text evidence="1">Belongs to the sigma-70 factor family. ECF subfamily.</text>
</comment>
<dbReference type="InterPro" id="IPR013325">
    <property type="entry name" value="RNA_pol_sigma_r2"/>
</dbReference>
<evidence type="ECO:0000256" key="1">
    <source>
        <dbReference type="ARBA" id="ARBA00010641"/>
    </source>
</evidence>
<keyword evidence="4" id="KW-0804">Transcription</keyword>
<dbReference type="Pfam" id="PF04542">
    <property type="entry name" value="Sigma70_r2"/>
    <property type="match status" value="1"/>
</dbReference>
<dbReference type="EMBL" id="CP036262">
    <property type="protein sequence ID" value="QDS93482.1"/>
    <property type="molecule type" value="Genomic_DNA"/>
</dbReference>
<dbReference type="InterPro" id="IPR007627">
    <property type="entry name" value="RNA_pol_sigma70_r2"/>
</dbReference>
<gene>
    <name evidence="7" type="primary">sigW_4</name>
    <name evidence="7" type="ORF">FF011L_22520</name>
</gene>
<dbReference type="Proteomes" id="UP000320672">
    <property type="component" value="Chromosome"/>
</dbReference>
<dbReference type="CDD" id="cd06171">
    <property type="entry name" value="Sigma70_r4"/>
    <property type="match status" value="1"/>
</dbReference>
<sequence>MSLPDSGAASDETLLAEYQKTGDRSLFETLMRRYENEIYCYLRRYLGDNEMAEDAFQGTFLQIHLRIETFDLTRRFRPWLYGVATNQAIDLQRRNRRHNIASLDRVNVAGENETKWSETLIGATPDPLFEASMKENGEWVRQAVDSLADPMRQVIELVYYQGMKYREAAECLEVPVGTVKSRMHATVQQLRNMWEDSHAVNSLP</sequence>
<evidence type="ECO:0000256" key="2">
    <source>
        <dbReference type="ARBA" id="ARBA00023015"/>
    </source>
</evidence>
<proteinExistence type="inferred from homology"/>
<name>A0A517MF16_9BACT</name>
<evidence type="ECO:0000259" key="6">
    <source>
        <dbReference type="Pfam" id="PF08281"/>
    </source>
</evidence>
<dbReference type="Pfam" id="PF08281">
    <property type="entry name" value="Sigma70_r4_2"/>
    <property type="match status" value="1"/>
</dbReference>
<dbReference type="OrthoDB" id="273082at2"/>
<keyword evidence="3" id="KW-0731">Sigma factor</keyword>
<dbReference type="InterPro" id="IPR013324">
    <property type="entry name" value="RNA_pol_sigma_r3/r4-like"/>
</dbReference>
<dbReference type="InterPro" id="IPR039425">
    <property type="entry name" value="RNA_pol_sigma-70-like"/>
</dbReference>
<dbReference type="GO" id="GO:0016987">
    <property type="term" value="F:sigma factor activity"/>
    <property type="evidence" value="ECO:0007669"/>
    <property type="project" value="UniProtKB-KW"/>
</dbReference>
<organism evidence="7 8">
    <name type="scientific">Roseimaritima multifibrata</name>
    <dbReference type="NCBI Taxonomy" id="1930274"/>
    <lineage>
        <taxon>Bacteria</taxon>
        <taxon>Pseudomonadati</taxon>
        <taxon>Planctomycetota</taxon>
        <taxon>Planctomycetia</taxon>
        <taxon>Pirellulales</taxon>
        <taxon>Pirellulaceae</taxon>
        <taxon>Roseimaritima</taxon>
    </lineage>
</organism>
<keyword evidence="8" id="KW-1185">Reference proteome</keyword>
<dbReference type="InterPro" id="IPR014284">
    <property type="entry name" value="RNA_pol_sigma-70_dom"/>
</dbReference>
<dbReference type="NCBIfam" id="TIGR02937">
    <property type="entry name" value="sigma70-ECF"/>
    <property type="match status" value="1"/>
</dbReference>
<dbReference type="InterPro" id="IPR036388">
    <property type="entry name" value="WH-like_DNA-bd_sf"/>
</dbReference>
<protein>
    <submittedName>
        <fullName evidence="7">ECF RNA polymerase sigma factor SigW</fullName>
    </submittedName>
</protein>
<reference evidence="7 8" key="1">
    <citation type="submission" date="2019-02" db="EMBL/GenBank/DDBJ databases">
        <title>Deep-cultivation of Planctomycetes and their phenomic and genomic characterization uncovers novel biology.</title>
        <authorList>
            <person name="Wiegand S."/>
            <person name="Jogler M."/>
            <person name="Boedeker C."/>
            <person name="Pinto D."/>
            <person name="Vollmers J."/>
            <person name="Rivas-Marin E."/>
            <person name="Kohn T."/>
            <person name="Peeters S.H."/>
            <person name="Heuer A."/>
            <person name="Rast P."/>
            <person name="Oberbeckmann S."/>
            <person name="Bunk B."/>
            <person name="Jeske O."/>
            <person name="Meyerdierks A."/>
            <person name="Storesund J.E."/>
            <person name="Kallscheuer N."/>
            <person name="Luecker S."/>
            <person name="Lage O.M."/>
            <person name="Pohl T."/>
            <person name="Merkel B.J."/>
            <person name="Hornburger P."/>
            <person name="Mueller R.-W."/>
            <person name="Bruemmer F."/>
            <person name="Labrenz M."/>
            <person name="Spormann A.M."/>
            <person name="Op den Camp H."/>
            <person name="Overmann J."/>
            <person name="Amann R."/>
            <person name="Jetten M.S.M."/>
            <person name="Mascher T."/>
            <person name="Medema M.H."/>
            <person name="Devos D.P."/>
            <person name="Kaster A.-K."/>
            <person name="Ovreas L."/>
            <person name="Rohde M."/>
            <person name="Galperin M.Y."/>
            <person name="Jogler C."/>
        </authorList>
    </citation>
    <scope>NUCLEOTIDE SEQUENCE [LARGE SCALE GENOMIC DNA]</scope>
    <source>
        <strain evidence="7 8">FF011L</strain>
    </source>
</reference>
<dbReference type="GO" id="GO:0006352">
    <property type="term" value="P:DNA-templated transcription initiation"/>
    <property type="evidence" value="ECO:0007669"/>
    <property type="project" value="InterPro"/>
</dbReference>
<feature type="domain" description="RNA polymerase sigma factor 70 region 4 type 2" evidence="6">
    <location>
        <begin position="138"/>
        <end position="189"/>
    </location>
</feature>
<dbReference type="PANTHER" id="PTHR43133">
    <property type="entry name" value="RNA POLYMERASE ECF-TYPE SIGMA FACTO"/>
    <property type="match status" value="1"/>
</dbReference>
<dbReference type="PANTHER" id="PTHR43133:SF25">
    <property type="entry name" value="RNA POLYMERASE SIGMA FACTOR RFAY-RELATED"/>
    <property type="match status" value="1"/>
</dbReference>
<dbReference type="AlphaFoldDB" id="A0A517MF16"/>
<evidence type="ECO:0000256" key="3">
    <source>
        <dbReference type="ARBA" id="ARBA00023082"/>
    </source>
</evidence>
<dbReference type="GO" id="GO:0003677">
    <property type="term" value="F:DNA binding"/>
    <property type="evidence" value="ECO:0007669"/>
    <property type="project" value="InterPro"/>
</dbReference>
<keyword evidence="2" id="KW-0805">Transcription regulation</keyword>
<dbReference type="SUPFAM" id="SSF88659">
    <property type="entry name" value="Sigma3 and sigma4 domains of RNA polymerase sigma factors"/>
    <property type="match status" value="1"/>
</dbReference>
<evidence type="ECO:0000313" key="8">
    <source>
        <dbReference type="Proteomes" id="UP000320672"/>
    </source>
</evidence>
<evidence type="ECO:0000259" key="5">
    <source>
        <dbReference type="Pfam" id="PF04542"/>
    </source>
</evidence>
<feature type="domain" description="RNA polymerase sigma-70 region 2" evidence="5">
    <location>
        <begin position="30"/>
        <end position="97"/>
    </location>
</feature>
<dbReference type="Gene3D" id="1.10.10.10">
    <property type="entry name" value="Winged helix-like DNA-binding domain superfamily/Winged helix DNA-binding domain"/>
    <property type="match status" value="1"/>
</dbReference>
<dbReference type="Gene3D" id="1.10.1740.10">
    <property type="match status" value="1"/>
</dbReference>
<evidence type="ECO:0000256" key="4">
    <source>
        <dbReference type="ARBA" id="ARBA00023163"/>
    </source>
</evidence>
<dbReference type="KEGG" id="rml:FF011L_22520"/>
<dbReference type="SUPFAM" id="SSF88946">
    <property type="entry name" value="Sigma2 domain of RNA polymerase sigma factors"/>
    <property type="match status" value="1"/>
</dbReference>